<keyword evidence="2" id="KW-0812">Transmembrane</keyword>
<dbReference type="NCBIfam" id="TIGR01451">
    <property type="entry name" value="B_ant_repeat"/>
    <property type="match status" value="9"/>
</dbReference>
<feature type="domain" description="DUF7933" evidence="5">
    <location>
        <begin position="250"/>
        <end position="370"/>
    </location>
</feature>
<feature type="domain" description="DUF7507" evidence="3">
    <location>
        <begin position="869"/>
        <end position="971"/>
    </location>
</feature>
<feature type="region of interest" description="Disordered" evidence="1">
    <location>
        <begin position="834"/>
        <end position="856"/>
    </location>
</feature>
<dbReference type="InterPro" id="IPR057687">
    <property type="entry name" value="DUF7927"/>
</dbReference>
<feature type="region of interest" description="Disordered" evidence="1">
    <location>
        <begin position="1533"/>
        <end position="1563"/>
    </location>
</feature>
<feature type="domain" description="DUF7507" evidence="3">
    <location>
        <begin position="638"/>
        <end position="741"/>
    </location>
</feature>
<dbReference type="EMBL" id="BAAAPZ010000015">
    <property type="protein sequence ID" value="GAA2102782.1"/>
    <property type="molecule type" value="Genomic_DNA"/>
</dbReference>
<dbReference type="InterPro" id="IPR055354">
    <property type="entry name" value="DUF7507"/>
</dbReference>
<feature type="compositionally biased region" description="Polar residues" evidence="1">
    <location>
        <begin position="1298"/>
        <end position="1313"/>
    </location>
</feature>
<feature type="domain" description="DUF7507" evidence="3">
    <location>
        <begin position="1100"/>
        <end position="1202"/>
    </location>
</feature>
<keyword evidence="2" id="KW-1133">Transmembrane helix</keyword>
<feature type="domain" description="DUF7507" evidence="3">
    <location>
        <begin position="983"/>
        <end position="1088"/>
    </location>
</feature>
<dbReference type="InterPro" id="IPR051172">
    <property type="entry name" value="Chlamydia_OmcB"/>
</dbReference>
<feature type="compositionally biased region" description="Low complexity" evidence="1">
    <location>
        <begin position="835"/>
        <end position="848"/>
    </location>
</feature>
<dbReference type="Gene3D" id="2.60.40.10">
    <property type="entry name" value="Immunoglobulins"/>
    <property type="match status" value="9"/>
</dbReference>
<accession>A0ABN2X088</accession>
<comment type="caution">
    <text evidence="6">The sequence shown here is derived from an EMBL/GenBank/DDBJ whole genome shotgun (WGS) entry which is preliminary data.</text>
</comment>
<feature type="region of interest" description="Disordered" evidence="1">
    <location>
        <begin position="1296"/>
        <end position="1325"/>
    </location>
</feature>
<feature type="region of interest" description="Disordered" evidence="1">
    <location>
        <begin position="1069"/>
        <end position="1100"/>
    </location>
</feature>
<feature type="compositionally biased region" description="Polar residues" evidence="1">
    <location>
        <begin position="1409"/>
        <end position="1422"/>
    </location>
</feature>
<organism evidence="6 7">
    <name type="scientific">Brevibacterium salitolerans</name>
    <dbReference type="NCBI Taxonomy" id="1403566"/>
    <lineage>
        <taxon>Bacteria</taxon>
        <taxon>Bacillati</taxon>
        <taxon>Actinomycetota</taxon>
        <taxon>Actinomycetes</taxon>
        <taxon>Micrococcales</taxon>
        <taxon>Brevibacteriaceae</taxon>
        <taxon>Brevibacterium</taxon>
    </lineage>
</organism>
<dbReference type="PANTHER" id="PTHR34819:SF3">
    <property type="entry name" value="CELL SURFACE PROTEIN"/>
    <property type="match status" value="1"/>
</dbReference>
<feature type="region of interest" description="Disordered" evidence="1">
    <location>
        <begin position="947"/>
        <end position="988"/>
    </location>
</feature>
<keyword evidence="7" id="KW-1185">Reference proteome</keyword>
<evidence type="ECO:0000256" key="1">
    <source>
        <dbReference type="SAM" id="MobiDB-lite"/>
    </source>
</evidence>
<evidence type="ECO:0000313" key="7">
    <source>
        <dbReference type="Proteomes" id="UP001500984"/>
    </source>
</evidence>
<proteinExistence type="predicted"/>
<feature type="compositionally biased region" description="Polar residues" evidence="1">
    <location>
        <begin position="1533"/>
        <end position="1543"/>
    </location>
</feature>
<dbReference type="InterPro" id="IPR057693">
    <property type="entry name" value="DUF7933"/>
</dbReference>
<evidence type="ECO:0000313" key="6">
    <source>
        <dbReference type="EMBL" id="GAA2102782.1"/>
    </source>
</evidence>
<evidence type="ECO:0000259" key="5">
    <source>
        <dbReference type="Pfam" id="PF25564"/>
    </source>
</evidence>
<feature type="region of interest" description="Disordered" evidence="1">
    <location>
        <begin position="1649"/>
        <end position="1700"/>
    </location>
</feature>
<evidence type="ECO:0000259" key="3">
    <source>
        <dbReference type="Pfam" id="PF24346"/>
    </source>
</evidence>
<keyword evidence="2" id="KW-0472">Membrane</keyword>
<feature type="region of interest" description="Disordered" evidence="1">
    <location>
        <begin position="1409"/>
        <end position="1430"/>
    </location>
</feature>
<feature type="domain" description="DUF7927" evidence="4">
    <location>
        <begin position="385"/>
        <end position="521"/>
    </location>
</feature>
<feature type="domain" description="DUF7507" evidence="3">
    <location>
        <begin position="1445"/>
        <end position="1549"/>
    </location>
</feature>
<feature type="domain" description="DUF7507" evidence="3">
    <location>
        <begin position="1214"/>
        <end position="1316"/>
    </location>
</feature>
<dbReference type="InterPro" id="IPR047589">
    <property type="entry name" value="DUF11_rpt"/>
</dbReference>
<name>A0ABN2X088_9MICO</name>
<dbReference type="Pfam" id="PF24346">
    <property type="entry name" value="DUF7507"/>
    <property type="match status" value="10"/>
</dbReference>
<protein>
    <submittedName>
        <fullName evidence="6">Uncharacterized protein</fullName>
    </submittedName>
</protein>
<dbReference type="Pfam" id="PF25564">
    <property type="entry name" value="DUF7933"/>
    <property type="match status" value="1"/>
</dbReference>
<feature type="region of interest" description="Disordered" evidence="1">
    <location>
        <begin position="1184"/>
        <end position="1206"/>
    </location>
</feature>
<reference evidence="6 7" key="1">
    <citation type="journal article" date="2019" name="Int. J. Syst. Evol. Microbiol.">
        <title>The Global Catalogue of Microorganisms (GCM) 10K type strain sequencing project: providing services to taxonomists for standard genome sequencing and annotation.</title>
        <authorList>
            <consortium name="The Broad Institute Genomics Platform"/>
            <consortium name="The Broad Institute Genome Sequencing Center for Infectious Disease"/>
            <person name="Wu L."/>
            <person name="Ma J."/>
        </authorList>
    </citation>
    <scope>NUCLEOTIDE SEQUENCE [LARGE SCALE GENOMIC DNA]</scope>
    <source>
        <strain evidence="6 7">JCM 15900</strain>
    </source>
</reference>
<feature type="domain" description="DUF7507" evidence="3">
    <location>
        <begin position="753"/>
        <end position="856"/>
    </location>
</feature>
<dbReference type="InterPro" id="IPR013783">
    <property type="entry name" value="Ig-like_fold"/>
</dbReference>
<feature type="domain" description="DUF7507" evidence="3">
    <location>
        <begin position="1328"/>
        <end position="1433"/>
    </location>
</feature>
<feature type="domain" description="DUF7507" evidence="3">
    <location>
        <begin position="525"/>
        <end position="624"/>
    </location>
</feature>
<feature type="domain" description="DUF7507" evidence="3">
    <location>
        <begin position="1561"/>
        <end position="1666"/>
    </location>
</feature>
<gene>
    <name evidence="6" type="ORF">GCM10009823_26370</name>
</gene>
<dbReference type="PANTHER" id="PTHR34819">
    <property type="entry name" value="LARGE CYSTEINE-RICH PERIPLASMIC PROTEIN OMCB"/>
    <property type="match status" value="1"/>
</dbReference>
<sequence>MFEEHWENGQGATATRLPDYVGDDGVTYTSDPYWVRQDQCNGVIIQYENAAFPSGYCTTGNFSQNNVRRLADVLGQVEAGVQGSSDRTSPVNGSTAQTRQNHALTAWTGAVNGPVNAIVWESSRLQIDVTGSRFYTAGINVAETSCEHRGGANNSRLSFSVVTGGEEISLNRTPIRACSDEGVAYYTSPGLGGWGSGGAYAAAGTYYSDRAMMLTEEQTENMTLRMRNLTGSSDGNDFGYDNAQLVDATPQLDKSFGPQSVPTGGVSTLTFTVTNTDELAEKNGWDFTDTLPEGLMVASAPNIGGTCEVDDIAADAGAGEITITDGVLAHEQESCTITVDVTSAAPAGADESPKSYANCAENITAHAGINLPDCAMVQFYSEPQLEVNKESTGSGASRAGDTVSYQVTGSNTGTGDYTSENPAVVIDDLADVLDDASFVEGSLRATVNGAEVDPPIRDGNLIAWSGPLPAGQDVVITYDVTLTGAGNSHVANVAFPDEGPYDPDNPPTTPACGEGGSACTDFDLPGISMEKSADTAELIAGETITYTFAVENTGNTTLTDLVITETEFTGSSEMSAVTCDPTTLDPGQSVDCTATYEVTQTDVDRGTLDNTATATGTPPEGDPVISGTSEVNLPQDPAPGLSLVKSADPETYAAGDTITYTFAVENTGNVTLNDIVINEGEFTGSGELSDITCDPMTLAPGETVDCTATYEATRADALQGSITNTAIATGAPPGGGDPVASDPSEAEVTAEPAPGIALVKSASTDKLVAGEAITYTFVVENTGNTTLTDIVVTEIEFTGSGEMSVVTCDPTTLDPGESVDCTATYEVTQADVDQGAVTNTATATGTPPDGDDPVTSDPSEVEIAADQVPGISIVKSADRTELVAGETITYTFVVENTGNVTLNDVVVNETAFSGSGDMSAVTCDPTTLAPGETVDCTATYEVTQADVDRGDLSNEATATGTPPGDGDPVTSDPSEVSVPQDPAPGIEMTKTADRTDFNAGDTITYTFEVRNTGNISLTDVGVTEGEFSGSGDLSEITCEDGAASLAPGDTVNCTATYVATQADVDQGSITNSATATGTPSGGGDPVTSDPSEAEVTAEPAPSLSLVKSADPETYVAGDTITYTFAVENTGNVSLNDIVINEGEFTGSGELSEVTCDPTTLAPGGSVGCTATYVATQADVDQGSITNSATATGTPPAGDPVTSDPSEAEVTADQQPGIALTKSADTTELVAGETITYSFTVENTGNVTLTDLVITETEFTGSGDVSEITCDPTTLSPGDTVTCTATYEVTQADVDRGEITNTATATGTPSSGDPVTSDESEVTLPQDPAPEISIEKTASTDTLVAGETITYTFEVRNTGNVTLTDIGVTEGEFTGSGELSEVTCEDGAASLAPGAVVTCTATYQVTQADVDQGSVENTATSHGTPPGDGDPVVSDPDDAVVGVDPAPGISLVKSADRSDLVAGETITYSFVVTNTGNVTLSDVTVNETEFTGSGEMSEVTCADGAAALAPGDSVTCTATYEVTQADVDRGSLVNTATATGTSPNGDPVTSDPSEVDLPQDPKPGISLVKSSDTEVATEVGQTITYSFLVTNVGNTTLVDVGVTEGEFSGHGDLSEVTCPDEAASLLPGQSVTCTATYQVVAADLTGDPLTNTATADGTPPVGDPVTSDPSEVEIPARAQDPGEPGNPDDPGKPGPGGELPRTGAAIGAGLIGLAAALIAAGVTLLLTARQRKTDQL</sequence>
<evidence type="ECO:0000256" key="2">
    <source>
        <dbReference type="SAM" id="Phobius"/>
    </source>
</evidence>
<evidence type="ECO:0000259" key="4">
    <source>
        <dbReference type="Pfam" id="PF25549"/>
    </source>
</evidence>
<dbReference type="Pfam" id="PF25549">
    <property type="entry name" value="DUF7927"/>
    <property type="match status" value="1"/>
</dbReference>
<dbReference type="Proteomes" id="UP001500984">
    <property type="component" value="Unassembled WGS sequence"/>
</dbReference>
<feature type="transmembrane region" description="Helical" evidence="2">
    <location>
        <begin position="1703"/>
        <end position="1725"/>
    </location>
</feature>